<gene>
    <name evidence="8" type="ORF">HMPREF3229_01282</name>
</gene>
<evidence type="ECO:0000256" key="5">
    <source>
        <dbReference type="ARBA" id="ARBA00023235"/>
    </source>
</evidence>
<dbReference type="PANTHER" id="PTHR47245:SF1">
    <property type="entry name" value="FOLDASE PROTEIN PRSA"/>
    <property type="match status" value="1"/>
</dbReference>
<evidence type="ECO:0000256" key="1">
    <source>
        <dbReference type="ARBA" id="ARBA00000971"/>
    </source>
</evidence>
<dbReference type="PATRIC" id="fig|54005.3.peg.1265"/>
<name>A0A133PM89_9FIRM</name>
<evidence type="ECO:0000256" key="6">
    <source>
        <dbReference type="PROSITE-ProRule" id="PRU00278"/>
    </source>
</evidence>
<dbReference type="PROSITE" id="PS01096">
    <property type="entry name" value="PPIC_PPIASE_1"/>
    <property type="match status" value="1"/>
</dbReference>
<protein>
    <recommendedName>
        <fullName evidence="2">peptidylprolyl isomerase</fullName>
        <ecNumber evidence="2">5.2.1.8</ecNumber>
    </recommendedName>
</protein>
<accession>A0A133PM89</accession>
<dbReference type="PROSITE" id="PS50198">
    <property type="entry name" value="PPIC_PPIASE_2"/>
    <property type="match status" value="1"/>
</dbReference>
<evidence type="ECO:0000313" key="9">
    <source>
        <dbReference type="Proteomes" id="UP000070174"/>
    </source>
</evidence>
<dbReference type="GO" id="GO:0003755">
    <property type="term" value="F:peptidyl-prolyl cis-trans isomerase activity"/>
    <property type="evidence" value="ECO:0007669"/>
    <property type="project" value="UniProtKB-KW"/>
</dbReference>
<dbReference type="InterPro" id="IPR050245">
    <property type="entry name" value="PrsA_foldase"/>
</dbReference>
<dbReference type="InterPro" id="IPR046357">
    <property type="entry name" value="PPIase_dom_sf"/>
</dbReference>
<reference evidence="8 9" key="1">
    <citation type="submission" date="2016-01" db="EMBL/GenBank/DDBJ databases">
        <authorList>
            <person name="Oliw E.H."/>
        </authorList>
    </citation>
    <scope>NUCLEOTIDE SEQUENCE [LARGE SCALE GENOMIC DNA]</scope>
    <source>
        <strain evidence="8 9">CMW7756A</strain>
    </source>
</reference>
<dbReference type="InterPro" id="IPR023058">
    <property type="entry name" value="PPIase_PpiC_CS"/>
</dbReference>
<keyword evidence="3" id="KW-0732">Signal</keyword>
<dbReference type="AlphaFoldDB" id="A0A133PM89"/>
<dbReference type="InterPro" id="IPR027304">
    <property type="entry name" value="Trigger_fact/SurA_dom_sf"/>
</dbReference>
<keyword evidence="4 6" id="KW-0697">Rotamase</keyword>
<evidence type="ECO:0000256" key="2">
    <source>
        <dbReference type="ARBA" id="ARBA00013194"/>
    </source>
</evidence>
<dbReference type="InterPro" id="IPR000297">
    <property type="entry name" value="PPIase_PpiC"/>
</dbReference>
<dbReference type="EC" id="5.2.1.8" evidence="2"/>
<evidence type="ECO:0000256" key="3">
    <source>
        <dbReference type="ARBA" id="ARBA00022729"/>
    </source>
</evidence>
<dbReference type="Proteomes" id="UP000070174">
    <property type="component" value="Unassembled WGS sequence"/>
</dbReference>
<evidence type="ECO:0000259" key="7">
    <source>
        <dbReference type="PROSITE" id="PS50198"/>
    </source>
</evidence>
<feature type="domain" description="PpiC" evidence="7">
    <location>
        <begin position="114"/>
        <end position="203"/>
    </location>
</feature>
<dbReference type="Gene3D" id="3.10.50.40">
    <property type="match status" value="1"/>
</dbReference>
<dbReference type="Gene3D" id="1.10.8.1040">
    <property type="match status" value="1"/>
</dbReference>
<dbReference type="EMBL" id="LRQE01000034">
    <property type="protein sequence ID" value="KXA29657.1"/>
    <property type="molecule type" value="Genomic_DNA"/>
</dbReference>
<dbReference type="SUPFAM" id="SSF109998">
    <property type="entry name" value="Triger factor/SurA peptide-binding domain-like"/>
    <property type="match status" value="1"/>
</dbReference>
<evidence type="ECO:0000313" key="8">
    <source>
        <dbReference type="EMBL" id="KXA29657.1"/>
    </source>
</evidence>
<evidence type="ECO:0000256" key="4">
    <source>
        <dbReference type="ARBA" id="ARBA00023110"/>
    </source>
</evidence>
<dbReference type="PANTHER" id="PTHR47245">
    <property type="entry name" value="PEPTIDYLPROLYL ISOMERASE"/>
    <property type="match status" value="1"/>
</dbReference>
<organism evidence="8">
    <name type="scientific">Peptoniphilus harei</name>
    <dbReference type="NCBI Taxonomy" id="54005"/>
    <lineage>
        <taxon>Bacteria</taxon>
        <taxon>Bacillati</taxon>
        <taxon>Bacillota</taxon>
        <taxon>Tissierellia</taxon>
        <taxon>Tissierellales</taxon>
        <taxon>Peptoniphilaceae</taxon>
        <taxon>Peptoniphilus</taxon>
    </lineage>
</organism>
<dbReference type="RefSeq" id="WP_005957672.1">
    <property type="nucleotide sequence ID" value="NZ_CABJAL010000003.1"/>
</dbReference>
<keyword evidence="5 6" id="KW-0413">Isomerase</keyword>
<dbReference type="SUPFAM" id="SSF54534">
    <property type="entry name" value="FKBP-like"/>
    <property type="match status" value="1"/>
</dbReference>
<dbReference type="Pfam" id="PF13616">
    <property type="entry name" value="Rotamase_3"/>
    <property type="match status" value="1"/>
</dbReference>
<comment type="caution">
    <text evidence="8">The sequence shown here is derived from an EMBL/GenBank/DDBJ whole genome shotgun (WGS) entry which is preliminary data.</text>
</comment>
<proteinExistence type="predicted"/>
<sequence>MDKDKVLAEVNGKKITGVDYNLFIDSLNPQLKQYFGGEELNKDVVNELVYQALLYEDAMEKGMDKEDEFIQVVEKTKESMLKTYALGKLLATAEVKDEDIKKFYEENKDAFKQGESADASHILVEEEDKAREIYEKIKNGGDFEELAKEYSTCPSKEKGGNLGTFTKGQMVKEFEDAVFENEVGTITEPVKTQFGYHIIKINQKNDARELSFDEVKDRIVEQVRRQKEQEIYNKKITELKDKYEVKMNI</sequence>
<comment type="catalytic activity">
    <reaction evidence="1">
        <text>[protein]-peptidylproline (omega=180) = [protein]-peptidylproline (omega=0)</text>
        <dbReference type="Rhea" id="RHEA:16237"/>
        <dbReference type="Rhea" id="RHEA-COMP:10747"/>
        <dbReference type="Rhea" id="RHEA-COMP:10748"/>
        <dbReference type="ChEBI" id="CHEBI:83833"/>
        <dbReference type="ChEBI" id="CHEBI:83834"/>
        <dbReference type="EC" id="5.2.1.8"/>
    </reaction>
</comment>